<feature type="compositionally biased region" description="Polar residues" evidence="8">
    <location>
        <begin position="192"/>
        <end position="201"/>
    </location>
</feature>
<evidence type="ECO:0000256" key="7">
    <source>
        <dbReference type="ARBA" id="ARBA00024343"/>
    </source>
</evidence>
<evidence type="ECO:0000256" key="3">
    <source>
        <dbReference type="ARBA" id="ARBA00023015"/>
    </source>
</evidence>
<evidence type="ECO:0000256" key="4">
    <source>
        <dbReference type="ARBA" id="ARBA00023125"/>
    </source>
</evidence>
<dbReference type="InterPro" id="IPR002885">
    <property type="entry name" value="PPR_rpt"/>
</dbReference>
<comment type="caution">
    <text evidence="10">The sequence shown here is derived from an EMBL/GenBank/DDBJ whole genome shotgun (WGS) entry which is preliminary data.</text>
</comment>
<evidence type="ECO:0000256" key="6">
    <source>
        <dbReference type="ARBA" id="ARBA00023242"/>
    </source>
</evidence>
<evidence type="ECO:0000256" key="1">
    <source>
        <dbReference type="ARBA" id="ARBA00004123"/>
    </source>
</evidence>
<keyword evidence="3" id="KW-0805">Transcription regulation</keyword>
<keyword evidence="2" id="KW-0677">Repeat</keyword>
<proteinExistence type="inferred from homology"/>
<dbReference type="PANTHER" id="PTHR31190:SF274">
    <property type="entry name" value="ETHYLENE-RESPONSIVE TRANSCRIPTION FACTOR 13"/>
    <property type="match status" value="1"/>
</dbReference>
<name>A0A8S9ID23_BRACR</name>
<keyword evidence="4" id="KW-0238">DNA-binding</keyword>
<dbReference type="GO" id="GO:0003700">
    <property type="term" value="F:DNA-binding transcription factor activity"/>
    <property type="evidence" value="ECO:0007669"/>
    <property type="project" value="InterPro"/>
</dbReference>
<evidence type="ECO:0000256" key="2">
    <source>
        <dbReference type="ARBA" id="ARBA00022737"/>
    </source>
</evidence>
<dbReference type="Gene3D" id="3.30.730.10">
    <property type="entry name" value="AP2/ERF domain"/>
    <property type="match status" value="1"/>
</dbReference>
<dbReference type="Proteomes" id="UP000712281">
    <property type="component" value="Unassembled WGS sequence"/>
</dbReference>
<dbReference type="GO" id="GO:0003677">
    <property type="term" value="F:DNA binding"/>
    <property type="evidence" value="ECO:0007669"/>
    <property type="project" value="UniProtKB-KW"/>
</dbReference>
<dbReference type="Pfam" id="PF01535">
    <property type="entry name" value="PPR"/>
    <property type="match status" value="3"/>
</dbReference>
<dbReference type="EMBL" id="QGKW02001911">
    <property type="protein sequence ID" value="KAF2567276.1"/>
    <property type="molecule type" value="Genomic_DNA"/>
</dbReference>
<reference evidence="10" key="1">
    <citation type="submission" date="2019-12" db="EMBL/GenBank/DDBJ databases">
        <title>Genome sequencing and annotation of Brassica cretica.</title>
        <authorList>
            <person name="Studholme D.J."/>
            <person name="Sarris P.F."/>
        </authorList>
    </citation>
    <scope>NUCLEOTIDE SEQUENCE</scope>
    <source>
        <strain evidence="10">PFS-001/15</strain>
        <tissue evidence="10">Leaf</tissue>
    </source>
</reference>
<dbReference type="InterPro" id="IPR001471">
    <property type="entry name" value="AP2/ERF_dom"/>
</dbReference>
<comment type="similarity">
    <text evidence="7">Belongs to the AP2/ERF transcription factor family. ERF subfamily.</text>
</comment>
<accession>A0A8S9ID23</accession>
<evidence type="ECO:0000256" key="8">
    <source>
        <dbReference type="SAM" id="MobiDB-lite"/>
    </source>
</evidence>
<evidence type="ECO:0000259" key="9">
    <source>
        <dbReference type="PROSITE" id="PS51032"/>
    </source>
</evidence>
<dbReference type="SMART" id="SM00380">
    <property type="entry name" value="AP2"/>
    <property type="match status" value="1"/>
</dbReference>
<sequence>MSGFDYNDSTNSADSVNNGVNTPVFYRNPSFSNVILNDNWSDLPLSVDDSQDMAIYNTLRDAVSSGWTPTVPPVSSPAEVTVREEKTETVVVSEASGSNAPPRQKGMQYRGVRRRPWGKFAAEIRDPKKNGARVWLGTYETPEDAAVAYDRAAFQLKGSKAKLNFPHLIGTCKYEPVRIRPRRRSPEPSVSDYSSPEQKSVGQVEDGESSLVVPNMDFTVDQSAYTRGEVEVGSTLFDEMTEVKDGVIYYVMKDGYVKSGDMTSSRRLFNEMRFRTVVTWTIIIHGYCNNKEVASWNDMINGYALNGDLFLAMLREVKPDEVTILAVLSACNHIESMKPRRSRGFDYKSQI</sequence>
<evidence type="ECO:0000313" key="11">
    <source>
        <dbReference type="Proteomes" id="UP000712281"/>
    </source>
</evidence>
<dbReference type="InterPro" id="IPR036955">
    <property type="entry name" value="AP2/ERF_dom_sf"/>
</dbReference>
<dbReference type="CDD" id="cd00018">
    <property type="entry name" value="AP2"/>
    <property type="match status" value="1"/>
</dbReference>
<gene>
    <name evidence="10" type="ORF">F2Q68_00023953</name>
</gene>
<organism evidence="10 11">
    <name type="scientific">Brassica cretica</name>
    <name type="common">Mustard</name>
    <dbReference type="NCBI Taxonomy" id="69181"/>
    <lineage>
        <taxon>Eukaryota</taxon>
        <taxon>Viridiplantae</taxon>
        <taxon>Streptophyta</taxon>
        <taxon>Embryophyta</taxon>
        <taxon>Tracheophyta</taxon>
        <taxon>Spermatophyta</taxon>
        <taxon>Magnoliopsida</taxon>
        <taxon>eudicotyledons</taxon>
        <taxon>Gunneridae</taxon>
        <taxon>Pentapetalae</taxon>
        <taxon>rosids</taxon>
        <taxon>malvids</taxon>
        <taxon>Brassicales</taxon>
        <taxon>Brassicaceae</taxon>
        <taxon>Brassiceae</taxon>
        <taxon>Brassica</taxon>
    </lineage>
</organism>
<dbReference type="Gene3D" id="1.25.40.10">
    <property type="entry name" value="Tetratricopeptide repeat domain"/>
    <property type="match status" value="1"/>
</dbReference>
<keyword evidence="5" id="KW-0804">Transcription</keyword>
<dbReference type="Pfam" id="PF00847">
    <property type="entry name" value="AP2"/>
    <property type="match status" value="1"/>
</dbReference>
<keyword evidence="6" id="KW-0539">Nucleus</keyword>
<evidence type="ECO:0000313" key="10">
    <source>
        <dbReference type="EMBL" id="KAF2567276.1"/>
    </source>
</evidence>
<dbReference type="InterPro" id="IPR044808">
    <property type="entry name" value="ERF_plant"/>
</dbReference>
<feature type="region of interest" description="Disordered" evidence="8">
    <location>
        <begin position="179"/>
        <end position="206"/>
    </location>
</feature>
<dbReference type="PANTHER" id="PTHR31190">
    <property type="entry name" value="DNA-BINDING DOMAIN"/>
    <property type="match status" value="1"/>
</dbReference>
<dbReference type="FunFam" id="3.30.730.10:FF:000001">
    <property type="entry name" value="Ethylene-responsive transcription factor 2"/>
    <property type="match status" value="1"/>
</dbReference>
<protein>
    <recommendedName>
        <fullName evidence="9">AP2/ERF domain-containing protein</fullName>
    </recommendedName>
</protein>
<dbReference type="SUPFAM" id="SSF54171">
    <property type="entry name" value="DNA-binding domain"/>
    <property type="match status" value="1"/>
</dbReference>
<dbReference type="GO" id="GO:0005634">
    <property type="term" value="C:nucleus"/>
    <property type="evidence" value="ECO:0007669"/>
    <property type="project" value="UniProtKB-SubCell"/>
</dbReference>
<dbReference type="GO" id="GO:0009873">
    <property type="term" value="P:ethylene-activated signaling pathway"/>
    <property type="evidence" value="ECO:0007669"/>
    <property type="project" value="InterPro"/>
</dbReference>
<feature type="region of interest" description="Disordered" evidence="8">
    <location>
        <begin position="91"/>
        <end position="110"/>
    </location>
</feature>
<dbReference type="AlphaFoldDB" id="A0A8S9ID23"/>
<comment type="subcellular location">
    <subcellularLocation>
        <location evidence="1">Nucleus</location>
    </subcellularLocation>
</comment>
<dbReference type="PROSITE" id="PS51032">
    <property type="entry name" value="AP2_ERF"/>
    <property type="match status" value="1"/>
</dbReference>
<dbReference type="PRINTS" id="PR00367">
    <property type="entry name" value="ETHRSPELEMNT"/>
</dbReference>
<feature type="domain" description="AP2/ERF" evidence="9">
    <location>
        <begin position="108"/>
        <end position="166"/>
    </location>
</feature>
<dbReference type="InterPro" id="IPR016177">
    <property type="entry name" value="DNA-bd_dom_sf"/>
</dbReference>
<evidence type="ECO:0000256" key="5">
    <source>
        <dbReference type="ARBA" id="ARBA00023163"/>
    </source>
</evidence>
<dbReference type="InterPro" id="IPR011990">
    <property type="entry name" value="TPR-like_helical_dom_sf"/>
</dbReference>